<reference evidence="1" key="1">
    <citation type="journal article" date="2019" name="BMC Genomics">
        <title>A new reference genome for Sorghum bicolor reveals high levels of sequence similarity between sweet and grain genotypes: implications for the genetics of sugar metabolism.</title>
        <authorList>
            <person name="Cooper E.A."/>
            <person name="Brenton Z.W."/>
            <person name="Flinn B.S."/>
            <person name="Jenkins J."/>
            <person name="Shu S."/>
            <person name="Flowers D."/>
            <person name="Luo F."/>
            <person name="Wang Y."/>
            <person name="Xia P."/>
            <person name="Barry K."/>
            <person name="Daum C."/>
            <person name="Lipzen A."/>
            <person name="Yoshinaga Y."/>
            <person name="Schmutz J."/>
            <person name="Saski C."/>
            <person name="Vermerris W."/>
            <person name="Kresovich S."/>
        </authorList>
    </citation>
    <scope>NUCLEOTIDE SEQUENCE</scope>
</reference>
<sequence>MVTSPLCRCKLLEIRCCLHCLQHPRSPSRAPLTAARPGQRLRCEDGWPGGVLRHAFLRRRPSSSFDMGPLRVHCEICFLFSF</sequence>
<name>A0A921Q606_SORBI</name>
<dbReference type="EMBL" id="CM027689">
    <property type="protein sequence ID" value="KAG0515927.1"/>
    <property type="molecule type" value="Genomic_DNA"/>
</dbReference>
<organism evidence="1 2">
    <name type="scientific">Sorghum bicolor</name>
    <name type="common">Sorghum</name>
    <name type="synonym">Sorghum vulgare</name>
    <dbReference type="NCBI Taxonomy" id="4558"/>
    <lineage>
        <taxon>Eukaryota</taxon>
        <taxon>Viridiplantae</taxon>
        <taxon>Streptophyta</taxon>
        <taxon>Embryophyta</taxon>
        <taxon>Tracheophyta</taxon>
        <taxon>Spermatophyta</taxon>
        <taxon>Magnoliopsida</taxon>
        <taxon>Liliopsida</taxon>
        <taxon>Poales</taxon>
        <taxon>Poaceae</taxon>
        <taxon>PACMAD clade</taxon>
        <taxon>Panicoideae</taxon>
        <taxon>Andropogonodae</taxon>
        <taxon>Andropogoneae</taxon>
        <taxon>Sorghinae</taxon>
        <taxon>Sorghum</taxon>
    </lineage>
</organism>
<evidence type="ECO:0000313" key="2">
    <source>
        <dbReference type="Proteomes" id="UP000807115"/>
    </source>
</evidence>
<dbReference type="Proteomes" id="UP000807115">
    <property type="component" value="Chromosome 10"/>
</dbReference>
<gene>
    <name evidence="1" type="ORF">BDA96_10G319100</name>
</gene>
<comment type="caution">
    <text evidence="1">The sequence shown here is derived from an EMBL/GenBank/DDBJ whole genome shotgun (WGS) entry which is preliminary data.</text>
</comment>
<protein>
    <submittedName>
        <fullName evidence="1">Uncharacterized protein</fullName>
    </submittedName>
</protein>
<reference evidence="1" key="2">
    <citation type="submission" date="2020-10" db="EMBL/GenBank/DDBJ databases">
        <authorList>
            <person name="Cooper E.A."/>
            <person name="Brenton Z.W."/>
            <person name="Flinn B.S."/>
            <person name="Jenkins J."/>
            <person name="Shu S."/>
            <person name="Flowers D."/>
            <person name="Luo F."/>
            <person name="Wang Y."/>
            <person name="Xia P."/>
            <person name="Barry K."/>
            <person name="Daum C."/>
            <person name="Lipzen A."/>
            <person name="Yoshinaga Y."/>
            <person name="Schmutz J."/>
            <person name="Saski C."/>
            <person name="Vermerris W."/>
            <person name="Kresovich S."/>
        </authorList>
    </citation>
    <scope>NUCLEOTIDE SEQUENCE</scope>
</reference>
<dbReference type="AlphaFoldDB" id="A0A921Q606"/>
<proteinExistence type="predicted"/>
<evidence type="ECO:0000313" key="1">
    <source>
        <dbReference type="EMBL" id="KAG0515927.1"/>
    </source>
</evidence>
<accession>A0A921Q606</accession>